<comment type="caution">
    <text evidence="9">The sequence shown here is derived from an EMBL/GenBank/DDBJ whole genome shotgun (WGS) entry which is preliminary data.</text>
</comment>
<dbReference type="GO" id="GO:0005643">
    <property type="term" value="C:nuclear pore"/>
    <property type="evidence" value="ECO:0007669"/>
    <property type="project" value="UniProtKB-SubCell"/>
</dbReference>
<evidence type="ECO:0000256" key="3">
    <source>
        <dbReference type="ARBA" id="ARBA00022816"/>
    </source>
</evidence>
<keyword evidence="3" id="KW-0509">mRNA transport</keyword>
<dbReference type="Proteomes" id="UP000639772">
    <property type="component" value="Chromosome 10"/>
</dbReference>
<comment type="subcellular location">
    <subcellularLocation>
        <location evidence="1">Nucleus</location>
        <location evidence="1">Nuclear pore complex</location>
    </subcellularLocation>
</comment>
<sequence length="240" mass="26938">MDILKEIYEDAHTYELKSSDSSVGRNLSLIITWLEATFPELADPQMEGDDVLVLSARPHALLDASLALQGPLVHASHGREKNGTDVSSSYCEGKPIVVKNLSGPRAIIIPPSTSLRSLNPDSIEGRSTLHHHIKLFHENYVEYAHKVYIELEQHDRISDQELDALKSSMEALDARRKRYVSSSPDGSSITARQAPGRRKDYLTDSQVSKLKSSLDLLSSFNIENTRKVRLIEDRLSRQHK</sequence>
<organism evidence="9 10">
    <name type="scientific">Vanilla planifolia</name>
    <name type="common">Vanilla</name>
    <dbReference type="NCBI Taxonomy" id="51239"/>
    <lineage>
        <taxon>Eukaryota</taxon>
        <taxon>Viridiplantae</taxon>
        <taxon>Streptophyta</taxon>
        <taxon>Embryophyta</taxon>
        <taxon>Tracheophyta</taxon>
        <taxon>Spermatophyta</taxon>
        <taxon>Magnoliopsida</taxon>
        <taxon>Liliopsida</taxon>
        <taxon>Asparagales</taxon>
        <taxon>Orchidaceae</taxon>
        <taxon>Vanilloideae</taxon>
        <taxon>Vanilleae</taxon>
        <taxon>Vanilla</taxon>
    </lineage>
</organism>
<dbReference type="GO" id="GO:0006606">
    <property type="term" value="P:protein import into nucleus"/>
    <property type="evidence" value="ECO:0007669"/>
    <property type="project" value="TreeGrafter"/>
</dbReference>
<evidence type="ECO:0000256" key="8">
    <source>
        <dbReference type="SAM" id="MobiDB-lite"/>
    </source>
</evidence>
<dbReference type="InterPro" id="IPR037700">
    <property type="entry name" value="NUP88/NUP82"/>
</dbReference>
<keyword evidence="4" id="KW-0653">Protein transport</keyword>
<proteinExistence type="predicted"/>
<name>A0A835Q2T0_VANPL</name>
<evidence type="ECO:0000256" key="5">
    <source>
        <dbReference type="ARBA" id="ARBA00023010"/>
    </source>
</evidence>
<evidence type="ECO:0000256" key="2">
    <source>
        <dbReference type="ARBA" id="ARBA00022448"/>
    </source>
</evidence>
<keyword evidence="6" id="KW-0906">Nuclear pore complex</keyword>
<evidence type="ECO:0000256" key="1">
    <source>
        <dbReference type="ARBA" id="ARBA00004567"/>
    </source>
</evidence>
<dbReference type="GO" id="GO:0000055">
    <property type="term" value="P:ribosomal large subunit export from nucleus"/>
    <property type="evidence" value="ECO:0007669"/>
    <property type="project" value="InterPro"/>
</dbReference>
<feature type="region of interest" description="Disordered" evidence="8">
    <location>
        <begin position="177"/>
        <end position="204"/>
    </location>
</feature>
<keyword evidence="7" id="KW-0539">Nucleus</keyword>
<dbReference type="AlphaFoldDB" id="A0A835Q2T0"/>
<evidence type="ECO:0000313" key="10">
    <source>
        <dbReference type="Proteomes" id="UP000639772"/>
    </source>
</evidence>
<evidence type="ECO:0000256" key="7">
    <source>
        <dbReference type="ARBA" id="ARBA00023242"/>
    </source>
</evidence>
<dbReference type="EMBL" id="JADCNM010000010">
    <property type="protein sequence ID" value="KAG0465231.1"/>
    <property type="molecule type" value="Genomic_DNA"/>
</dbReference>
<evidence type="ECO:0000256" key="4">
    <source>
        <dbReference type="ARBA" id="ARBA00022927"/>
    </source>
</evidence>
<evidence type="ECO:0000313" key="9">
    <source>
        <dbReference type="EMBL" id="KAG0465231.1"/>
    </source>
</evidence>
<evidence type="ECO:0000256" key="6">
    <source>
        <dbReference type="ARBA" id="ARBA00023132"/>
    </source>
</evidence>
<keyword evidence="5" id="KW-0811">Translocation</keyword>
<dbReference type="GO" id="GO:0006406">
    <property type="term" value="P:mRNA export from nucleus"/>
    <property type="evidence" value="ECO:0007669"/>
    <property type="project" value="TreeGrafter"/>
</dbReference>
<dbReference type="PANTHER" id="PTHR13257:SF0">
    <property type="entry name" value="NUCLEAR PORE COMPLEX PROTEIN NUP88"/>
    <property type="match status" value="1"/>
</dbReference>
<reference evidence="9 10" key="1">
    <citation type="journal article" date="2020" name="Nat. Food">
        <title>A phased Vanilla planifolia genome enables genetic improvement of flavour and production.</title>
        <authorList>
            <person name="Hasing T."/>
            <person name="Tang H."/>
            <person name="Brym M."/>
            <person name="Khazi F."/>
            <person name="Huang T."/>
            <person name="Chambers A.H."/>
        </authorList>
    </citation>
    <scope>NUCLEOTIDE SEQUENCE [LARGE SCALE GENOMIC DNA]</scope>
    <source>
        <tissue evidence="9">Leaf</tissue>
    </source>
</reference>
<dbReference type="GO" id="GO:0017056">
    <property type="term" value="F:structural constituent of nuclear pore"/>
    <property type="evidence" value="ECO:0007669"/>
    <property type="project" value="InterPro"/>
</dbReference>
<feature type="compositionally biased region" description="Polar residues" evidence="8">
    <location>
        <begin position="180"/>
        <end position="191"/>
    </location>
</feature>
<dbReference type="PANTHER" id="PTHR13257">
    <property type="entry name" value="NUCLEOPORIN NUP84-RELATED"/>
    <property type="match status" value="1"/>
</dbReference>
<dbReference type="GO" id="GO:0000056">
    <property type="term" value="P:ribosomal small subunit export from nucleus"/>
    <property type="evidence" value="ECO:0007669"/>
    <property type="project" value="InterPro"/>
</dbReference>
<accession>A0A835Q2T0</accession>
<gene>
    <name evidence="9" type="ORF">HPP92_019395</name>
</gene>
<dbReference type="OrthoDB" id="341482at2759"/>
<protein>
    <submittedName>
        <fullName evidence="9">Uncharacterized protein</fullName>
    </submittedName>
</protein>
<keyword evidence="2" id="KW-0813">Transport</keyword>